<evidence type="ECO:0000256" key="4">
    <source>
        <dbReference type="ARBA" id="ARBA00022679"/>
    </source>
</evidence>
<dbReference type="InterPro" id="IPR020536">
    <property type="entry name" value="ThiI_AANH"/>
</dbReference>
<dbReference type="InterPro" id="IPR014729">
    <property type="entry name" value="Rossmann-like_a/b/a_fold"/>
</dbReference>
<dbReference type="PATRIC" id="fig|1618619.3.peg.214"/>
<dbReference type="PANTHER" id="PTHR43209">
    <property type="entry name" value="TRNA SULFURTRANSFERASE"/>
    <property type="match status" value="1"/>
</dbReference>
<evidence type="ECO:0000256" key="3">
    <source>
        <dbReference type="ARBA" id="ARBA00022555"/>
    </source>
</evidence>
<comment type="caution">
    <text evidence="20">The sequence shown here is derived from an EMBL/GenBank/DDBJ whole genome shotgun (WGS) entry which is preliminary data.</text>
</comment>
<protein>
    <recommendedName>
        <fullName evidence="14 18">Probable tRNA sulfurtransferase</fullName>
        <ecNumber evidence="13 18">2.8.1.4</ecNumber>
    </recommendedName>
    <alternativeName>
        <fullName evidence="15 18">Sulfur carrier protein ThiS sulfurtransferase</fullName>
    </alternativeName>
    <alternativeName>
        <fullName evidence="16 18">Thiamine biosynthesis protein ThiI</fullName>
    </alternativeName>
    <alternativeName>
        <fullName evidence="17 18">tRNA 4-thiouridine synthase</fullName>
    </alternativeName>
</protein>
<dbReference type="GO" id="GO:0052837">
    <property type="term" value="P:thiazole biosynthetic process"/>
    <property type="evidence" value="ECO:0007669"/>
    <property type="project" value="TreeGrafter"/>
</dbReference>
<dbReference type="InterPro" id="IPR049961">
    <property type="entry name" value="ThiI_N"/>
</dbReference>
<dbReference type="GO" id="GO:0004810">
    <property type="term" value="F:CCA tRNA nucleotidyltransferase activity"/>
    <property type="evidence" value="ECO:0007669"/>
    <property type="project" value="InterPro"/>
</dbReference>
<dbReference type="InterPro" id="IPR050102">
    <property type="entry name" value="tRNA_sulfurtransferase_ThiI"/>
</dbReference>
<dbReference type="GO" id="GO:0000049">
    <property type="term" value="F:tRNA binding"/>
    <property type="evidence" value="ECO:0007669"/>
    <property type="project" value="UniProtKB-UniRule"/>
</dbReference>
<dbReference type="InterPro" id="IPR054173">
    <property type="entry name" value="ThiI_fer"/>
</dbReference>
<comment type="catalytic activity">
    <reaction evidence="9 18">
        <text>[ThiI sulfur-carrier protein]-S-sulfanyl-L-cysteine + a uridine in tRNA + 2 reduced [2Fe-2S]-[ferredoxin] + ATP + H(+) = [ThiI sulfur-carrier protein]-L-cysteine + a 4-thiouridine in tRNA + 2 oxidized [2Fe-2S]-[ferredoxin] + AMP + diphosphate</text>
        <dbReference type="Rhea" id="RHEA:24176"/>
        <dbReference type="Rhea" id="RHEA-COMP:10000"/>
        <dbReference type="Rhea" id="RHEA-COMP:10001"/>
        <dbReference type="Rhea" id="RHEA-COMP:13337"/>
        <dbReference type="Rhea" id="RHEA-COMP:13338"/>
        <dbReference type="Rhea" id="RHEA-COMP:13339"/>
        <dbReference type="Rhea" id="RHEA-COMP:13340"/>
        <dbReference type="ChEBI" id="CHEBI:15378"/>
        <dbReference type="ChEBI" id="CHEBI:29950"/>
        <dbReference type="ChEBI" id="CHEBI:30616"/>
        <dbReference type="ChEBI" id="CHEBI:33019"/>
        <dbReference type="ChEBI" id="CHEBI:33737"/>
        <dbReference type="ChEBI" id="CHEBI:33738"/>
        <dbReference type="ChEBI" id="CHEBI:61963"/>
        <dbReference type="ChEBI" id="CHEBI:65315"/>
        <dbReference type="ChEBI" id="CHEBI:136798"/>
        <dbReference type="ChEBI" id="CHEBI:456215"/>
        <dbReference type="EC" id="2.8.1.4"/>
    </reaction>
</comment>
<dbReference type="SMART" id="SM00981">
    <property type="entry name" value="THUMP"/>
    <property type="match status" value="1"/>
</dbReference>
<dbReference type="GO" id="GO:0009228">
    <property type="term" value="P:thiamine biosynthetic process"/>
    <property type="evidence" value="ECO:0007669"/>
    <property type="project" value="UniProtKB-KW"/>
</dbReference>
<keyword evidence="5 18" id="KW-0547">Nucleotide-binding</keyword>
<evidence type="ECO:0000256" key="15">
    <source>
        <dbReference type="ARBA" id="ARBA00075337"/>
    </source>
</evidence>
<comment type="function">
    <text evidence="11 18">Catalyzes the ATP-dependent transfer of a sulfur to tRNA to produce 4-thiouridine in position 8 of tRNAs, which functions as a near-UV photosensor. Also catalyzes the transfer of sulfur to the sulfur carrier protein ThiS, forming ThiS-thiocarboxylate. This is a step in the synthesis of thiazole, in the thiamine biosynthesis pathway. The sulfur is donated as persulfide by IscS.</text>
</comment>
<feature type="domain" description="THUMP" evidence="19">
    <location>
        <begin position="60"/>
        <end position="174"/>
    </location>
</feature>
<dbReference type="PROSITE" id="PS51165">
    <property type="entry name" value="THUMP"/>
    <property type="match status" value="1"/>
</dbReference>
<dbReference type="NCBIfam" id="TIGR00342">
    <property type="entry name" value="tRNA uracil 4-sulfurtransferase ThiI"/>
    <property type="match status" value="1"/>
</dbReference>
<evidence type="ECO:0000259" key="19">
    <source>
        <dbReference type="PROSITE" id="PS51165"/>
    </source>
</evidence>
<dbReference type="Pfam" id="PF02568">
    <property type="entry name" value="ThiI"/>
    <property type="match status" value="1"/>
</dbReference>
<dbReference type="GO" id="GO:0005829">
    <property type="term" value="C:cytosol"/>
    <property type="evidence" value="ECO:0007669"/>
    <property type="project" value="TreeGrafter"/>
</dbReference>
<dbReference type="Gene3D" id="3.40.50.620">
    <property type="entry name" value="HUPs"/>
    <property type="match status" value="1"/>
</dbReference>
<evidence type="ECO:0000256" key="17">
    <source>
        <dbReference type="ARBA" id="ARBA00080570"/>
    </source>
</evidence>
<dbReference type="EC" id="2.8.1.4" evidence="13 18"/>
<evidence type="ECO:0000256" key="12">
    <source>
        <dbReference type="ARBA" id="ARBA00061472"/>
    </source>
</evidence>
<evidence type="ECO:0000256" key="8">
    <source>
        <dbReference type="ARBA" id="ARBA00022977"/>
    </source>
</evidence>
<dbReference type="GO" id="GO:0002937">
    <property type="term" value="P:tRNA 4-thiouridine biosynthesis"/>
    <property type="evidence" value="ECO:0007669"/>
    <property type="project" value="TreeGrafter"/>
</dbReference>
<evidence type="ECO:0000256" key="9">
    <source>
        <dbReference type="ARBA" id="ARBA00050570"/>
    </source>
</evidence>
<evidence type="ECO:0000256" key="16">
    <source>
        <dbReference type="ARBA" id="ARBA00077849"/>
    </source>
</evidence>
<feature type="binding site" evidence="18">
    <location>
        <begin position="217"/>
        <end position="218"/>
    </location>
    <ligand>
        <name>ATP</name>
        <dbReference type="ChEBI" id="CHEBI:30616"/>
    </ligand>
</feature>
<evidence type="ECO:0000256" key="18">
    <source>
        <dbReference type="HAMAP-Rule" id="MF_00021"/>
    </source>
</evidence>
<evidence type="ECO:0000256" key="14">
    <source>
        <dbReference type="ARBA" id="ARBA00071867"/>
    </source>
</evidence>
<evidence type="ECO:0000256" key="10">
    <source>
        <dbReference type="ARBA" id="ARBA00052330"/>
    </source>
</evidence>
<evidence type="ECO:0000313" key="20">
    <source>
        <dbReference type="EMBL" id="KKU22649.1"/>
    </source>
</evidence>
<dbReference type="EMBL" id="LCLU01000008">
    <property type="protein sequence ID" value="KKU22649.1"/>
    <property type="molecule type" value="Genomic_DNA"/>
</dbReference>
<dbReference type="SUPFAM" id="SSF143437">
    <property type="entry name" value="THUMP domain-like"/>
    <property type="match status" value="1"/>
</dbReference>
<evidence type="ECO:0000256" key="11">
    <source>
        <dbReference type="ARBA" id="ARBA00058382"/>
    </source>
</evidence>
<accession>A0A0G1NPR7</accession>
<dbReference type="CDD" id="cd01712">
    <property type="entry name" value="PPase_ThiI"/>
    <property type="match status" value="1"/>
</dbReference>
<comment type="catalytic activity">
    <reaction evidence="10 18">
        <text>[ThiS sulfur-carrier protein]-C-terminal Gly-Gly-AMP + S-sulfanyl-L-cysteinyl-[cysteine desulfurase] + AH2 = [ThiS sulfur-carrier protein]-C-terminal-Gly-aminoethanethioate + L-cysteinyl-[cysteine desulfurase] + A + AMP + 2 H(+)</text>
        <dbReference type="Rhea" id="RHEA:43340"/>
        <dbReference type="Rhea" id="RHEA-COMP:12157"/>
        <dbReference type="Rhea" id="RHEA-COMP:12158"/>
        <dbReference type="Rhea" id="RHEA-COMP:12910"/>
        <dbReference type="Rhea" id="RHEA-COMP:19908"/>
        <dbReference type="ChEBI" id="CHEBI:13193"/>
        <dbReference type="ChEBI" id="CHEBI:15378"/>
        <dbReference type="ChEBI" id="CHEBI:17499"/>
        <dbReference type="ChEBI" id="CHEBI:29950"/>
        <dbReference type="ChEBI" id="CHEBI:61963"/>
        <dbReference type="ChEBI" id="CHEBI:90618"/>
        <dbReference type="ChEBI" id="CHEBI:232372"/>
        <dbReference type="ChEBI" id="CHEBI:456215"/>
    </reaction>
</comment>
<dbReference type="GO" id="GO:0005524">
    <property type="term" value="F:ATP binding"/>
    <property type="evidence" value="ECO:0007669"/>
    <property type="project" value="UniProtKB-UniRule"/>
</dbReference>
<evidence type="ECO:0000256" key="7">
    <source>
        <dbReference type="ARBA" id="ARBA00022884"/>
    </source>
</evidence>
<dbReference type="AlphaFoldDB" id="A0A0G1NPR7"/>
<organism evidence="20 21">
    <name type="scientific">Candidatus Azambacteria bacterium GW2011_GWC1_46_13</name>
    <dbReference type="NCBI Taxonomy" id="1618619"/>
    <lineage>
        <taxon>Bacteria</taxon>
        <taxon>Candidatus Azamiibacteriota</taxon>
    </lineage>
</organism>
<evidence type="ECO:0000256" key="13">
    <source>
        <dbReference type="ARBA" id="ARBA00066827"/>
    </source>
</evidence>
<dbReference type="InterPro" id="IPR004114">
    <property type="entry name" value="THUMP_dom"/>
</dbReference>
<sequence length="399" mass="44814">MFTRVIIHYHEIGLKGKNRFIFENRLRQNITRALQGEGVESVGKISGRLILKLGEKAAWPEVKNRLQKVFGIAYFCPAFAKTGLKELKERGPAEEFLKNLADEIWANVENKNFASFKIDTKRGQKDFPLTSQEVNQYLGALIWEKSKAKVDLEHPALTIFVELIEDFVFIYFEKIKGPGGLPAGSAGKVVALISSGIDSPVASYELMKRGAEVIFVHFHSYPSTSILSQENVKKIVKILSQYQPDSKLYLVPFLDIQKEITAKLPLNLGIIFYRRAMFKIAQKIAEQEKAKALVTGESLGQVASQTLENILVIDETSTLPVFRPLIGRDKEEIIALAKKIGTFELSILPYEDCCSLFIPAHPETKANLAIVKELETQINLEPLVNEAVQKAKVDIIKEK</sequence>
<dbReference type="GO" id="GO:0009229">
    <property type="term" value="P:thiamine diphosphate biosynthetic process"/>
    <property type="evidence" value="ECO:0007669"/>
    <property type="project" value="UniProtKB-UniRule"/>
</dbReference>
<dbReference type="SUPFAM" id="SSF52402">
    <property type="entry name" value="Adenine nucleotide alpha hydrolases-like"/>
    <property type="match status" value="1"/>
</dbReference>
<dbReference type="CDD" id="cd11716">
    <property type="entry name" value="THUMP_ThiI"/>
    <property type="match status" value="1"/>
</dbReference>
<dbReference type="GO" id="GO:0140741">
    <property type="term" value="F:tRNA-uracil-4 sulfurtransferase activity"/>
    <property type="evidence" value="ECO:0007669"/>
    <property type="project" value="UniProtKB-EC"/>
</dbReference>
<keyword evidence="2 18" id="KW-0963">Cytoplasm</keyword>
<dbReference type="PANTHER" id="PTHR43209:SF1">
    <property type="entry name" value="TRNA SULFURTRANSFERASE"/>
    <property type="match status" value="1"/>
</dbReference>
<feature type="binding site" evidence="18">
    <location>
        <position position="296"/>
    </location>
    <ligand>
        <name>ATP</name>
        <dbReference type="ChEBI" id="CHEBI:30616"/>
    </ligand>
</feature>
<name>A0A0G1NPR7_9BACT</name>
<reference evidence="20 21" key="1">
    <citation type="journal article" date="2015" name="Nature">
        <title>rRNA introns, odd ribosomes, and small enigmatic genomes across a large radiation of phyla.</title>
        <authorList>
            <person name="Brown C.T."/>
            <person name="Hug L.A."/>
            <person name="Thomas B.C."/>
            <person name="Sharon I."/>
            <person name="Castelle C.J."/>
            <person name="Singh A."/>
            <person name="Wilkins M.J."/>
            <person name="Williams K.H."/>
            <person name="Banfield J.F."/>
        </authorList>
    </citation>
    <scope>NUCLEOTIDE SEQUENCE [LARGE SCALE GENOMIC DNA]</scope>
</reference>
<dbReference type="Pfam" id="PF02926">
    <property type="entry name" value="THUMP"/>
    <property type="match status" value="1"/>
</dbReference>
<dbReference type="Gene3D" id="3.30.2130.30">
    <property type="match status" value="1"/>
</dbReference>
<evidence type="ECO:0000256" key="1">
    <source>
        <dbReference type="ARBA" id="ARBA00004496"/>
    </source>
</evidence>
<feature type="binding site" evidence="18">
    <location>
        <position position="305"/>
    </location>
    <ligand>
        <name>ATP</name>
        <dbReference type="ChEBI" id="CHEBI:30616"/>
    </ligand>
</feature>
<keyword evidence="6 18" id="KW-0067">ATP-binding</keyword>
<dbReference type="Proteomes" id="UP000034569">
    <property type="component" value="Unassembled WGS sequence"/>
</dbReference>
<keyword evidence="8 18" id="KW-0784">Thiamine biosynthesis</keyword>
<keyword evidence="7 18" id="KW-0694">RNA-binding</keyword>
<keyword evidence="4 18" id="KW-0808">Transferase</keyword>
<feature type="binding site" evidence="18">
    <location>
        <begin position="192"/>
        <end position="193"/>
    </location>
    <ligand>
        <name>ATP</name>
        <dbReference type="ChEBI" id="CHEBI:30616"/>
    </ligand>
</feature>
<dbReference type="InterPro" id="IPR003720">
    <property type="entry name" value="tRNA_STrfase"/>
</dbReference>
<gene>
    <name evidence="18" type="primary">thiI</name>
    <name evidence="20" type="ORF">UX33_C0008G0025</name>
</gene>
<evidence type="ECO:0000313" key="21">
    <source>
        <dbReference type="Proteomes" id="UP000034569"/>
    </source>
</evidence>
<evidence type="ECO:0000256" key="2">
    <source>
        <dbReference type="ARBA" id="ARBA00022490"/>
    </source>
</evidence>
<comment type="pathway">
    <text evidence="18">Cofactor biosynthesis; thiamine diphosphate biosynthesis.</text>
</comment>
<feature type="binding site" evidence="18">
    <location>
        <position position="274"/>
    </location>
    <ligand>
        <name>ATP</name>
        <dbReference type="ChEBI" id="CHEBI:30616"/>
    </ligand>
</feature>
<comment type="subcellular location">
    <subcellularLocation>
        <location evidence="1 18">Cytoplasm</location>
    </subcellularLocation>
</comment>
<evidence type="ECO:0000256" key="6">
    <source>
        <dbReference type="ARBA" id="ARBA00022840"/>
    </source>
</evidence>
<evidence type="ECO:0000256" key="5">
    <source>
        <dbReference type="ARBA" id="ARBA00022741"/>
    </source>
</evidence>
<proteinExistence type="inferred from homology"/>
<dbReference type="UniPathway" id="UPA00060"/>
<comment type="similarity">
    <text evidence="12 18">Belongs to the ThiI family.</text>
</comment>
<dbReference type="FunFam" id="3.40.50.620:FF:000053">
    <property type="entry name" value="Probable tRNA sulfurtransferase"/>
    <property type="match status" value="1"/>
</dbReference>
<dbReference type="HAMAP" id="MF_00021">
    <property type="entry name" value="ThiI"/>
    <property type="match status" value="1"/>
</dbReference>
<keyword evidence="3 18" id="KW-0820">tRNA-binding</keyword>
<dbReference type="Pfam" id="PF22025">
    <property type="entry name" value="ThiI_fer"/>
    <property type="match status" value="1"/>
</dbReference>
<dbReference type="InterPro" id="IPR049962">
    <property type="entry name" value="THUMP_ThiI"/>
</dbReference>